<sequence length="376" mass="43704">MHNPFQSFWMAGFECTDQLNAFGNRVDFLHITGHLEKLDEDYQNLKQFEIRTIREGIRWSQVETHPYQYNFASVRNMVESAAAHNIQVIWDLCHFGYPDDLTPLHPHFTARFCALCQAFVAFYRLIQPTGTLIVTPINEVGFISWLGGDVAGTSPYCRHNGWEVKYELMRAYIQGVETLRQCDPNIRILTTEPLINIVPPPDATDEQQQRAQLQHEAQFQVTDILCGRMCPELGGRSDYLDMLGLNFYYNNQWVSDSFEPISWLNRDTDNRWLPLSSLLTAAYARYQRPLVLSETSHPEEDRPQWITFIATECNKILQHEIPLWGICWYPAIDRPDWDHLTPWHRSGLWDIPDPATQNRVLHTPSATALANAQRWL</sequence>
<comment type="caution">
    <text evidence="1">The sequence shown here is derived from an EMBL/GenBank/DDBJ whole genome shotgun (WGS) entry which is preliminary data.</text>
</comment>
<reference evidence="1" key="2">
    <citation type="submission" date="2020-09" db="EMBL/GenBank/DDBJ databases">
        <authorList>
            <person name="Sun Q."/>
            <person name="Zhou Y."/>
        </authorList>
    </citation>
    <scope>NUCLEOTIDE SEQUENCE</scope>
    <source>
        <strain evidence="1">CGMCC 1.15290</strain>
    </source>
</reference>
<dbReference type="EMBL" id="BMIB01000003">
    <property type="protein sequence ID" value="GGH74249.1"/>
    <property type="molecule type" value="Genomic_DNA"/>
</dbReference>
<dbReference type="SUPFAM" id="SSF51445">
    <property type="entry name" value="(Trans)glycosidases"/>
    <property type="match status" value="1"/>
</dbReference>
<keyword evidence="2" id="KW-1185">Reference proteome</keyword>
<dbReference type="RefSeq" id="WP_188954923.1">
    <property type="nucleotide sequence ID" value="NZ_BMIB01000003.1"/>
</dbReference>
<name>A0A917MX94_9BACT</name>
<organism evidence="1 2">
    <name type="scientific">Filimonas zeae</name>
    <dbReference type="NCBI Taxonomy" id="1737353"/>
    <lineage>
        <taxon>Bacteria</taxon>
        <taxon>Pseudomonadati</taxon>
        <taxon>Bacteroidota</taxon>
        <taxon>Chitinophagia</taxon>
        <taxon>Chitinophagales</taxon>
        <taxon>Chitinophagaceae</taxon>
        <taxon>Filimonas</taxon>
    </lineage>
</organism>
<evidence type="ECO:0000313" key="1">
    <source>
        <dbReference type="EMBL" id="GGH74249.1"/>
    </source>
</evidence>
<dbReference type="InterPro" id="IPR017853">
    <property type="entry name" value="GH"/>
</dbReference>
<dbReference type="AlphaFoldDB" id="A0A917MX94"/>
<dbReference type="Gene3D" id="3.20.20.80">
    <property type="entry name" value="Glycosidases"/>
    <property type="match status" value="1"/>
</dbReference>
<evidence type="ECO:0000313" key="2">
    <source>
        <dbReference type="Proteomes" id="UP000627292"/>
    </source>
</evidence>
<reference evidence="1" key="1">
    <citation type="journal article" date="2014" name="Int. J. Syst. Evol. Microbiol.">
        <title>Complete genome sequence of Corynebacterium casei LMG S-19264T (=DSM 44701T), isolated from a smear-ripened cheese.</title>
        <authorList>
            <consortium name="US DOE Joint Genome Institute (JGI-PGF)"/>
            <person name="Walter F."/>
            <person name="Albersmeier A."/>
            <person name="Kalinowski J."/>
            <person name="Ruckert C."/>
        </authorList>
    </citation>
    <scope>NUCLEOTIDE SEQUENCE</scope>
    <source>
        <strain evidence="1">CGMCC 1.15290</strain>
    </source>
</reference>
<protein>
    <submittedName>
        <fullName evidence="1">Beta-glucosidase</fullName>
    </submittedName>
</protein>
<accession>A0A917MX94</accession>
<proteinExistence type="predicted"/>
<dbReference type="Proteomes" id="UP000627292">
    <property type="component" value="Unassembled WGS sequence"/>
</dbReference>
<gene>
    <name evidence="1" type="ORF">GCM10011379_36670</name>
</gene>